<feature type="transmembrane region" description="Helical" evidence="1">
    <location>
        <begin position="6"/>
        <end position="27"/>
    </location>
</feature>
<sequence length="149" mass="16330">MNILDISLAGVVGTALMTAFMYAMTFLTERVLKVVKILGTMLTFQTSPDGKLSDRPRAISVGIIAHYFIGILFALCYGLLWSWGIGSPDLQSGIWLGIGSGLVAIAFWYGFFAIHPNPPAIPLKHYLVTLFLGHIVFAFGVIIAYNYLK</sequence>
<keyword evidence="1" id="KW-0472">Membrane</keyword>
<name>A0A6G9AI66_9BACT</name>
<dbReference type="EMBL" id="CP050063">
    <property type="protein sequence ID" value="QIP11873.1"/>
    <property type="molecule type" value="Genomic_DNA"/>
</dbReference>
<dbReference type="RefSeq" id="WP_167205481.1">
    <property type="nucleotide sequence ID" value="NZ_CP050063.1"/>
</dbReference>
<evidence type="ECO:0000256" key="1">
    <source>
        <dbReference type="SAM" id="Phobius"/>
    </source>
</evidence>
<keyword evidence="1" id="KW-1133">Transmembrane helix</keyword>
<dbReference type="Proteomes" id="UP000501802">
    <property type="component" value="Chromosome"/>
</dbReference>
<feature type="transmembrane region" description="Helical" evidence="1">
    <location>
        <begin position="126"/>
        <end position="148"/>
    </location>
</feature>
<evidence type="ECO:0000313" key="2">
    <source>
        <dbReference type="EMBL" id="QIP11873.1"/>
    </source>
</evidence>
<feature type="transmembrane region" description="Helical" evidence="1">
    <location>
        <begin position="93"/>
        <end position="114"/>
    </location>
</feature>
<proteinExistence type="predicted"/>
<organism evidence="2 3">
    <name type="scientific">Spirosoma aureum</name>
    <dbReference type="NCBI Taxonomy" id="2692134"/>
    <lineage>
        <taxon>Bacteria</taxon>
        <taxon>Pseudomonadati</taxon>
        <taxon>Bacteroidota</taxon>
        <taxon>Cytophagia</taxon>
        <taxon>Cytophagales</taxon>
        <taxon>Cytophagaceae</taxon>
        <taxon>Spirosoma</taxon>
    </lineage>
</organism>
<evidence type="ECO:0008006" key="4">
    <source>
        <dbReference type="Google" id="ProtNLM"/>
    </source>
</evidence>
<reference evidence="2 3" key="1">
    <citation type="submission" date="2020-03" db="EMBL/GenBank/DDBJ databases">
        <authorList>
            <person name="Kim M.K."/>
        </authorList>
    </citation>
    <scope>NUCLEOTIDE SEQUENCE [LARGE SCALE GENOMIC DNA]</scope>
    <source>
        <strain evidence="2 3">BT328</strain>
    </source>
</reference>
<dbReference type="KEGG" id="spib:G8759_04115"/>
<feature type="transmembrane region" description="Helical" evidence="1">
    <location>
        <begin position="58"/>
        <end position="81"/>
    </location>
</feature>
<evidence type="ECO:0000313" key="3">
    <source>
        <dbReference type="Proteomes" id="UP000501802"/>
    </source>
</evidence>
<dbReference type="AlphaFoldDB" id="A0A6G9AI66"/>
<gene>
    <name evidence="2" type="ORF">G8759_04115</name>
</gene>
<keyword evidence="3" id="KW-1185">Reference proteome</keyword>
<keyword evidence="1" id="KW-0812">Transmembrane</keyword>
<accession>A0A6G9AI66</accession>
<protein>
    <recommendedName>
        <fullName evidence="4">DUF2938 domain-containing protein</fullName>
    </recommendedName>
</protein>